<keyword evidence="1" id="KW-0812">Transmembrane</keyword>
<dbReference type="EMBL" id="HBGQ01019115">
    <property type="protein sequence ID" value="CAD9388772.1"/>
    <property type="molecule type" value="Transcribed_RNA"/>
</dbReference>
<evidence type="ECO:0000256" key="1">
    <source>
        <dbReference type="SAM" id="Phobius"/>
    </source>
</evidence>
<dbReference type="AlphaFoldDB" id="A0A7S2FDJ7"/>
<reference evidence="2" key="1">
    <citation type="submission" date="2021-01" db="EMBL/GenBank/DDBJ databases">
        <authorList>
            <person name="Corre E."/>
            <person name="Pelletier E."/>
            <person name="Niang G."/>
            <person name="Scheremetjew M."/>
            <person name="Finn R."/>
            <person name="Kale V."/>
            <person name="Holt S."/>
            <person name="Cochrane G."/>
            <person name="Meng A."/>
            <person name="Brown T."/>
            <person name="Cohen L."/>
        </authorList>
    </citation>
    <scope>NUCLEOTIDE SEQUENCE</scope>
    <source>
        <strain evidence="2">CCMP2222</strain>
    </source>
</reference>
<sequence length="103" mass="11450">MHSDAWKARLANLYRGIDPLHPYQVMGFDSNGIQPNIPAIGFSGIRFVQFRKIAFIMGPSSLFGYTLLSLLLGAGFLHGACGSPIKEEDRLIDGLIWWSPLRC</sequence>
<name>A0A7S2FDJ7_9DINO</name>
<feature type="transmembrane region" description="Helical" evidence="1">
    <location>
        <begin position="53"/>
        <end position="77"/>
    </location>
</feature>
<organism evidence="2">
    <name type="scientific">Alexandrium andersonii</name>
    <dbReference type="NCBI Taxonomy" id="327968"/>
    <lineage>
        <taxon>Eukaryota</taxon>
        <taxon>Sar</taxon>
        <taxon>Alveolata</taxon>
        <taxon>Dinophyceae</taxon>
        <taxon>Gonyaulacales</taxon>
        <taxon>Pyrocystaceae</taxon>
        <taxon>Alexandrium</taxon>
    </lineage>
</organism>
<evidence type="ECO:0000313" key="2">
    <source>
        <dbReference type="EMBL" id="CAD9388772.1"/>
    </source>
</evidence>
<gene>
    <name evidence="2" type="ORF">AAND1436_LOCUS9528</name>
</gene>
<accession>A0A7S2FDJ7</accession>
<keyword evidence="1" id="KW-0472">Membrane</keyword>
<proteinExistence type="predicted"/>
<keyword evidence="1" id="KW-1133">Transmembrane helix</keyword>
<protein>
    <submittedName>
        <fullName evidence="2">Uncharacterized protein</fullName>
    </submittedName>
</protein>